<sequence>MGPTTLAGPSRGSRFGVVADPSLDTVQFSTVVSSMAPVATISQTQQTVGPNLRHVGPTIDFLHSTGPSNLAAHGTGHNTALILPVSQSLDVSRPVDPAIVPSSHVRPHY</sequence>
<dbReference type="AlphaFoldDB" id="A0ABD1SYP2"/>
<keyword evidence="2" id="KW-1185">Reference proteome</keyword>
<comment type="caution">
    <text evidence="1">The sequence shown here is derived from an EMBL/GenBank/DDBJ whole genome shotgun (WGS) entry which is preliminary data.</text>
</comment>
<name>A0ABD1SYP2_9LAMI</name>
<accession>A0ABD1SYP2</accession>
<gene>
    <name evidence="1" type="ORF">Adt_21211</name>
</gene>
<evidence type="ECO:0000313" key="1">
    <source>
        <dbReference type="EMBL" id="KAL2505590.1"/>
    </source>
</evidence>
<reference evidence="2" key="1">
    <citation type="submission" date="2024-07" db="EMBL/GenBank/DDBJ databases">
        <title>Two chromosome-level genome assemblies of Korean endemic species Abeliophyllum distichum and Forsythia ovata (Oleaceae).</title>
        <authorList>
            <person name="Jang H."/>
        </authorList>
    </citation>
    <scope>NUCLEOTIDE SEQUENCE [LARGE SCALE GENOMIC DNA]</scope>
</reference>
<dbReference type="Proteomes" id="UP001604336">
    <property type="component" value="Unassembled WGS sequence"/>
</dbReference>
<evidence type="ECO:0000313" key="2">
    <source>
        <dbReference type="Proteomes" id="UP001604336"/>
    </source>
</evidence>
<protein>
    <submittedName>
        <fullName evidence="1">Uncharacterized protein</fullName>
    </submittedName>
</protein>
<proteinExistence type="predicted"/>
<dbReference type="EMBL" id="JBFOLK010000006">
    <property type="protein sequence ID" value="KAL2505590.1"/>
    <property type="molecule type" value="Genomic_DNA"/>
</dbReference>
<organism evidence="1 2">
    <name type="scientific">Abeliophyllum distichum</name>
    <dbReference type="NCBI Taxonomy" id="126358"/>
    <lineage>
        <taxon>Eukaryota</taxon>
        <taxon>Viridiplantae</taxon>
        <taxon>Streptophyta</taxon>
        <taxon>Embryophyta</taxon>
        <taxon>Tracheophyta</taxon>
        <taxon>Spermatophyta</taxon>
        <taxon>Magnoliopsida</taxon>
        <taxon>eudicotyledons</taxon>
        <taxon>Gunneridae</taxon>
        <taxon>Pentapetalae</taxon>
        <taxon>asterids</taxon>
        <taxon>lamiids</taxon>
        <taxon>Lamiales</taxon>
        <taxon>Oleaceae</taxon>
        <taxon>Forsythieae</taxon>
        <taxon>Abeliophyllum</taxon>
    </lineage>
</organism>